<protein>
    <submittedName>
        <fullName evidence="3">Expressed protein</fullName>
    </submittedName>
</protein>
<feature type="signal peptide" evidence="2">
    <location>
        <begin position="1"/>
        <end position="23"/>
    </location>
</feature>
<feature type="compositionally biased region" description="Basic and acidic residues" evidence="1">
    <location>
        <begin position="180"/>
        <end position="190"/>
    </location>
</feature>
<reference evidence="3" key="1">
    <citation type="submission" date="2022-06" db="EMBL/GenBank/DDBJ databases">
        <authorList>
            <consortium name="SYNGENTA / RWTH Aachen University"/>
        </authorList>
    </citation>
    <scope>NUCLEOTIDE SEQUENCE</scope>
</reference>
<evidence type="ECO:0000256" key="1">
    <source>
        <dbReference type="SAM" id="MobiDB-lite"/>
    </source>
</evidence>
<keyword evidence="2" id="KW-0732">Signal</keyword>
<accession>A0AAV0B4Z4</accession>
<comment type="caution">
    <text evidence="3">The sequence shown here is derived from an EMBL/GenBank/DDBJ whole genome shotgun (WGS) entry which is preliminary data.</text>
</comment>
<proteinExistence type="predicted"/>
<evidence type="ECO:0000313" key="4">
    <source>
        <dbReference type="Proteomes" id="UP001153365"/>
    </source>
</evidence>
<feature type="region of interest" description="Disordered" evidence="1">
    <location>
        <begin position="127"/>
        <end position="190"/>
    </location>
</feature>
<organism evidence="3 4">
    <name type="scientific">Phakopsora pachyrhizi</name>
    <name type="common">Asian soybean rust disease fungus</name>
    <dbReference type="NCBI Taxonomy" id="170000"/>
    <lineage>
        <taxon>Eukaryota</taxon>
        <taxon>Fungi</taxon>
        <taxon>Dikarya</taxon>
        <taxon>Basidiomycota</taxon>
        <taxon>Pucciniomycotina</taxon>
        <taxon>Pucciniomycetes</taxon>
        <taxon>Pucciniales</taxon>
        <taxon>Phakopsoraceae</taxon>
        <taxon>Phakopsora</taxon>
    </lineage>
</organism>
<feature type="compositionally biased region" description="Polar residues" evidence="1">
    <location>
        <begin position="141"/>
        <end position="179"/>
    </location>
</feature>
<feature type="compositionally biased region" description="Basic and acidic residues" evidence="1">
    <location>
        <begin position="127"/>
        <end position="137"/>
    </location>
</feature>
<name>A0AAV0B4Z4_PHAPC</name>
<dbReference type="Proteomes" id="UP001153365">
    <property type="component" value="Unassembled WGS sequence"/>
</dbReference>
<dbReference type="AlphaFoldDB" id="A0AAV0B4Z4"/>
<feature type="chain" id="PRO_5043964771" evidence="2">
    <location>
        <begin position="24"/>
        <end position="399"/>
    </location>
</feature>
<sequence>MFSAILKNLLMFLSCDVILHAMATPVAPSEILGLSAHDLTLPNSHLAQVNPNYKKVIPNDDQVTSSMRMPSSELRLLDKFQPKTATDPKLLLGNLNDQDKESVIFSKTENSPNDSPVSVLKSAWNKEERLTSSKKPVDANANGSPASKTSARPLSENLKTSPKNRGSNDANPRFSPSVSNREKKSAEKNTKIIPANLKFNSAHKFPIINQREPSAQVLSPSVPAIYLPVQRLPHARSDWTPGRFFSYVTPNGQQINEYEKYLHLYVFKPDNLNYYFKITLANNKEMFFPFNEQYQHMAGVIYPVQHDLGSIYHQTSNFYPSFQAHNLPLNSNLETPFKNYGQQTTSQSTTYETKGKENQQISQLKESNPVAEKSKEKKPPGFLNYEGTLLPLDPFEQLD</sequence>
<keyword evidence="4" id="KW-1185">Reference proteome</keyword>
<evidence type="ECO:0000256" key="2">
    <source>
        <dbReference type="SAM" id="SignalP"/>
    </source>
</evidence>
<feature type="region of interest" description="Disordered" evidence="1">
    <location>
        <begin position="340"/>
        <end position="399"/>
    </location>
</feature>
<gene>
    <name evidence="3" type="ORF">PPACK8108_LOCUS12407</name>
</gene>
<dbReference type="EMBL" id="CALTRL010002976">
    <property type="protein sequence ID" value="CAH7677274.1"/>
    <property type="molecule type" value="Genomic_DNA"/>
</dbReference>
<evidence type="ECO:0000313" key="3">
    <source>
        <dbReference type="EMBL" id="CAH7677274.1"/>
    </source>
</evidence>